<dbReference type="SUPFAM" id="SSF48008">
    <property type="entry name" value="GntR ligand-binding domain-like"/>
    <property type="match status" value="1"/>
</dbReference>
<dbReference type="SMART" id="SM00895">
    <property type="entry name" value="FCD"/>
    <property type="match status" value="1"/>
</dbReference>
<keyword evidence="6" id="KW-1185">Reference proteome</keyword>
<dbReference type="Gene3D" id="1.20.120.530">
    <property type="entry name" value="GntR ligand-binding domain-like"/>
    <property type="match status" value="1"/>
</dbReference>
<evidence type="ECO:0000259" key="4">
    <source>
        <dbReference type="PROSITE" id="PS50949"/>
    </source>
</evidence>
<dbReference type="GO" id="GO:0003677">
    <property type="term" value="F:DNA binding"/>
    <property type="evidence" value="ECO:0007669"/>
    <property type="project" value="UniProtKB-KW"/>
</dbReference>
<dbReference type="Pfam" id="PF07729">
    <property type="entry name" value="FCD"/>
    <property type="match status" value="1"/>
</dbReference>
<dbReference type="RefSeq" id="WP_172873308.1">
    <property type="nucleotide sequence ID" value="NZ_JABRWL010000003.1"/>
</dbReference>
<dbReference type="InterPro" id="IPR000524">
    <property type="entry name" value="Tscrpt_reg_HTH_GntR"/>
</dbReference>
<dbReference type="InterPro" id="IPR008920">
    <property type="entry name" value="TF_FadR/GntR_C"/>
</dbReference>
<sequence>MRSKGYYKLVRAVLEDNIRQGRIPRGTRLYTAAVADRLSLSPPPVKRALDQMNEEGILAVHPQFGYVVGDHADEAGSQARENLHLLDLDLSLLEGGKSTPLPPRWELILEEVEQRVLHSIPFGTFQISEAGICDHFGVSRTVSREVLARLDVQGLIEKSRTSHWIVGSLSARTLDETHEMRRLLEPQALMDCAPRLDPGALRAMRDQIDVLRRRGSTVDMGEFAALETALHRDLLHSCRNLRMLATIKTLQISHVVDELFRTYVTRQDETRMFDEHDLVLAHLVNRDADGAAQALRRHLDLQHQRTRARLKVLSIFDAPTDYPYLTRIH</sequence>
<dbReference type="Gene3D" id="1.10.10.10">
    <property type="entry name" value="Winged helix-like DNA-binding domain superfamily/Winged helix DNA-binding domain"/>
    <property type="match status" value="2"/>
</dbReference>
<feature type="domain" description="HTH gntR-type" evidence="4">
    <location>
        <begin position="4"/>
        <end position="71"/>
    </location>
</feature>
<keyword evidence="3" id="KW-0804">Transcription</keyword>
<comment type="caution">
    <text evidence="5">The sequence shown here is derived from an EMBL/GenBank/DDBJ whole genome shotgun (WGS) entry which is preliminary data.</text>
</comment>
<proteinExistence type="predicted"/>
<keyword evidence="2" id="KW-0238">DNA-binding</keyword>
<evidence type="ECO:0000256" key="2">
    <source>
        <dbReference type="ARBA" id="ARBA00023125"/>
    </source>
</evidence>
<gene>
    <name evidence="5" type="ORF">FOB26_04720</name>
</gene>
<dbReference type="PANTHER" id="PTHR43537:SF5">
    <property type="entry name" value="UXU OPERON TRANSCRIPTIONAL REGULATOR"/>
    <property type="match status" value="1"/>
</dbReference>
<organism evidence="5 6">
    <name type="scientific">Agrobacterium pusense</name>
    <dbReference type="NCBI Taxonomy" id="648995"/>
    <lineage>
        <taxon>Bacteria</taxon>
        <taxon>Pseudomonadati</taxon>
        <taxon>Pseudomonadota</taxon>
        <taxon>Alphaproteobacteria</taxon>
        <taxon>Hyphomicrobiales</taxon>
        <taxon>Rhizobiaceae</taxon>
        <taxon>Rhizobium/Agrobacterium group</taxon>
        <taxon>Agrobacterium</taxon>
    </lineage>
</organism>
<evidence type="ECO:0000256" key="1">
    <source>
        <dbReference type="ARBA" id="ARBA00023015"/>
    </source>
</evidence>
<evidence type="ECO:0000256" key="3">
    <source>
        <dbReference type="ARBA" id="ARBA00023163"/>
    </source>
</evidence>
<dbReference type="SMART" id="SM00345">
    <property type="entry name" value="HTH_GNTR"/>
    <property type="match status" value="2"/>
</dbReference>
<reference evidence="5" key="1">
    <citation type="submission" date="2019-07" db="EMBL/GenBank/DDBJ databases">
        <title>FDA dAtabase for Regulatory Grade micrObial Sequences (FDA-ARGOS): Supporting development and validation of Infectious Disease Dx tests.</title>
        <authorList>
            <person name="Bachman M."/>
            <person name="Young C."/>
            <person name="Tallon L."/>
            <person name="Sadzewicz L."/>
            <person name="Vavikolanu K."/>
            <person name="Mehta A."/>
            <person name="Aluvathingal J."/>
            <person name="Nadendla S."/>
            <person name="Nandy P."/>
            <person name="Geyer C."/>
            <person name="Yan Y."/>
            <person name="Sichtig H."/>
        </authorList>
    </citation>
    <scope>NUCLEOTIDE SEQUENCE</scope>
    <source>
        <strain evidence="5">FDAARGOS_618</strain>
        <plasmid evidence="5">unnamed5</plasmid>
    </source>
</reference>
<dbReference type="AlphaFoldDB" id="A0AA44EHP2"/>
<keyword evidence="5" id="KW-0614">Plasmid</keyword>
<evidence type="ECO:0000313" key="6">
    <source>
        <dbReference type="Proteomes" id="UP001155820"/>
    </source>
</evidence>
<dbReference type="Pfam" id="PF00392">
    <property type="entry name" value="GntR"/>
    <property type="match status" value="1"/>
</dbReference>
<dbReference type="InterPro" id="IPR036388">
    <property type="entry name" value="WH-like_DNA-bd_sf"/>
</dbReference>
<dbReference type="InterPro" id="IPR011711">
    <property type="entry name" value="GntR_C"/>
</dbReference>
<dbReference type="InterPro" id="IPR036390">
    <property type="entry name" value="WH_DNA-bd_sf"/>
</dbReference>
<dbReference type="SUPFAM" id="SSF46785">
    <property type="entry name" value="Winged helix' DNA-binding domain"/>
    <property type="match status" value="2"/>
</dbReference>
<evidence type="ECO:0000313" key="5">
    <source>
        <dbReference type="EMBL" id="NRF18410.1"/>
    </source>
</evidence>
<dbReference type="PROSITE" id="PS50949">
    <property type="entry name" value="HTH_GNTR"/>
    <property type="match status" value="1"/>
</dbReference>
<protein>
    <submittedName>
        <fullName evidence="5">GntR family transcriptional regulator</fullName>
    </submittedName>
</protein>
<keyword evidence="1" id="KW-0805">Transcription regulation</keyword>
<dbReference type="GO" id="GO:0003700">
    <property type="term" value="F:DNA-binding transcription factor activity"/>
    <property type="evidence" value="ECO:0007669"/>
    <property type="project" value="InterPro"/>
</dbReference>
<geneLocation type="plasmid" evidence="5">
    <name>unnamed5</name>
</geneLocation>
<dbReference type="PANTHER" id="PTHR43537">
    <property type="entry name" value="TRANSCRIPTIONAL REGULATOR, GNTR FAMILY"/>
    <property type="match status" value="1"/>
</dbReference>
<name>A0AA44EHP2_9HYPH</name>
<dbReference type="EMBL" id="JABRWM010000005">
    <property type="protein sequence ID" value="NRF18410.1"/>
    <property type="molecule type" value="Genomic_DNA"/>
</dbReference>
<dbReference type="Proteomes" id="UP001155820">
    <property type="component" value="Unassembled WGS sequence"/>
</dbReference>
<accession>A0AA44EHP2</accession>